<keyword evidence="3" id="KW-0347">Helicase</keyword>
<keyword evidence="3" id="KW-0067">ATP-binding</keyword>
<dbReference type="SMART" id="SM00487">
    <property type="entry name" value="DEXDc"/>
    <property type="match status" value="1"/>
</dbReference>
<dbReference type="EMBL" id="AZFB01000013">
    <property type="protein sequence ID" value="KRL62128.1"/>
    <property type="molecule type" value="Genomic_DNA"/>
</dbReference>
<reference evidence="3 4" key="1">
    <citation type="journal article" date="2015" name="Genome Announc.">
        <title>Expanding the biotechnology potential of lactobacilli through comparative genomics of 213 strains and associated genera.</title>
        <authorList>
            <person name="Sun Z."/>
            <person name="Harris H.M."/>
            <person name="McCann A."/>
            <person name="Guo C."/>
            <person name="Argimon S."/>
            <person name="Zhang W."/>
            <person name="Yang X."/>
            <person name="Jeffery I.B."/>
            <person name="Cooney J.C."/>
            <person name="Kagawa T.F."/>
            <person name="Liu W."/>
            <person name="Song Y."/>
            <person name="Salvetti E."/>
            <person name="Wrobel A."/>
            <person name="Rasinkangas P."/>
            <person name="Parkhill J."/>
            <person name="Rea M.C."/>
            <person name="O'Sullivan O."/>
            <person name="Ritari J."/>
            <person name="Douillard F.P."/>
            <person name="Paul Ross R."/>
            <person name="Yang R."/>
            <person name="Briner A.E."/>
            <person name="Felis G.E."/>
            <person name="de Vos W.M."/>
            <person name="Barrangou R."/>
            <person name="Klaenhammer T.R."/>
            <person name="Caufield P.W."/>
            <person name="Cui Y."/>
            <person name="Zhang H."/>
            <person name="O'Toole P.W."/>
        </authorList>
    </citation>
    <scope>NUCLEOTIDE SEQUENCE [LARGE SCALE GENOMIC DNA]</scope>
    <source>
        <strain evidence="3 4">DSM 15354</strain>
    </source>
</reference>
<dbReference type="InterPro" id="IPR021835">
    <property type="entry name" value="DUF3427"/>
</dbReference>
<dbReference type="PROSITE" id="PS51194">
    <property type="entry name" value="HELICASE_CTER"/>
    <property type="match status" value="1"/>
</dbReference>
<dbReference type="RefSeq" id="WP_027825303.1">
    <property type="nucleotide sequence ID" value="NZ_AUEI01000015.1"/>
</dbReference>
<dbReference type="Gene3D" id="3.40.50.300">
    <property type="entry name" value="P-loop containing nucleotide triphosphate hydrolases"/>
    <property type="match status" value="2"/>
</dbReference>
<organism evidence="3 4">
    <name type="scientific">Lactobacillus psittaci DSM 15354</name>
    <dbReference type="NCBI Taxonomy" id="1122152"/>
    <lineage>
        <taxon>Bacteria</taxon>
        <taxon>Bacillati</taxon>
        <taxon>Bacillota</taxon>
        <taxon>Bacilli</taxon>
        <taxon>Lactobacillales</taxon>
        <taxon>Lactobacillaceae</taxon>
        <taxon>Lactobacillus</taxon>
    </lineage>
</organism>
<dbReference type="InterPro" id="IPR001650">
    <property type="entry name" value="Helicase_C-like"/>
</dbReference>
<dbReference type="Pfam" id="PF04851">
    <property type="entry name" value="ResIII"/>
    <property type="match status" value="1"/>
</dbReference>
<dbReference type="CDD" id="cd18032">
    <property type="entry name" value="DEXHc_RE_I_III_res"/>
    <property type="match status" value="1"/>
</dbReference>
<dbReference type="PATRIC" id="fig|1122152.4.peg.388"/>
<dbReference type="GO" id="GO:0005524">
    <property type="term" value="F:ATP binding"/>
    <property type="evidence" value="ECO:0007669"/>
    <property type="project" value="InterPro"/>
</dbReference>
<dbReference type="Pfam" id="PF13091">
    <property type="entry name" value="PLDc_2"/>
    <property type="match status" value="1"/>
</dbReference>
<dbReference type="GO" id="GO:0005829">
    <property type="term" value="C:cytosol"/>
    <property type="evidence" value="ECO:0007669"/>
    <property type="project" value="TreeGrafter"/>
</dbReference>
<keyword evidence="3" id="KW-0378">Hydrolase</keyword>
<evidence type="ECO:0000313" key="3">
    <source>
        <dbReference type="EMBL" id="KRL62128.1"/>
    </source>
</evidence>
<dbReference type="GO" id="GO:0003677">
    <property type="term" value="F:DNA binding"/>
    <property type="evidence" value="ECO:0007669"/>
    <property type="project" value="InterPro"/>
</dbReference>
<dbReference type="STRING" id="1122152.GCA_000425905_01359"/>
<dbReference type="Gene3D" id="3.30.870.10">
    <property type="entry name" value="Endonuclease Chain A"/>
    <property type="match status" value="1"/>
</dbReference>
<dbReference type="eggNOG" id="COG1061">
    <property type="taxonomic scope" value="Bacteria"/>
</dbReference>
<dbReference type="InterPro" id="IPR006935">
    <property type="entry name" value="Helicase/UvrB_N"/>
</dbReference>
<sequence length="936" mass="106769">MDKVLKDAILNGLYDTKYPGQVDLTPQLLSNSNEKIWLSLRQELITANSFTWAVAFISEDMLVPLKQVLADTKISGTIITGSYLQFNSPKVFTELMKIPNLTVKISNKPGFHAKGYLFNHGDYQTAIIGSANFTRSAMLANSEWCLKVSSNQNASLTQQLQAELADLSQTSTPLTAEWIDEYAQTWVKPQAQTPIITQEIKPNLMQKEAIKNLFNIINQGQKRALVVSATGTGKTYLAAFVVKKYQPNRFLYLVHRAQIAKKAMSSFQKVIGGRKSDYGLLSGNHHDYDAKYLFATIQTLSQEDLLKSLDPAEFDFVLIDEAHRTAAPSYQRILNYLEPKFLLGMTATPERMDKENVFEIFDYNLAYEIRLQNALEEGMLTPFHYVGIEDYEVNGQSIDETTNLAYLTASKRVDYLLKEIDYYGYCGQTVHGLVFCSRQAEAKELAQEFSKRGHQAISLTNENTESERQQAVNDLEEGRIEYIITVDLFNEGIDIPCLNQVIMLRNTQSSIVFIQQLGRGLRKYPDKDYVTVIDFIGNYQNNYLIPLALTGDRSASIDRAKREAQLPSFVGLSTINFSRIASERILASLAKIKLDGLKQLREAYHELKDKLGKRPLLYDFYRFGSVSPLVFAQNTSLASYATFLKKMGEELTLTQFESQVLSFLTKELLPGKRIHELLLLHLLLKHEKVTSEQFETELKQHHAYCSRDLLASVQNFLMLDFFDVKAGKTTKKAQYGNTALIERLNLFDFTFSPEIKKALEDVDFKTLFTDLIKTGLALNQAFDNSQEFTLYQPYDRKDACHLLNWPLDVSAPMYGYRVGEKDCPIFIIYNKTEEKRSSIYQNDFSDGRSLHWYTRSPRHLDSDEVQRLLSGKVKLHLFVKKSDAASREFFYLGEAKIMHAQEEKIGPKQKATVGMDLLLQTPLTSDMYQMLFTCEK</sequence>
<dbReference type="GO" id="GO:0004386">
    <property type="term" value="F:helicase activity"/>
    <property type="evidence" value="ECO:0007669"/>
    <property type="project" value="UniProtKB-KW"/>
</dbReference>
<dbReference type="CDD" id="cd18799">
    <property type="entry name" value="SF2_C_EcoAI-like"/>
    <property type="match status" value="1"/>
</dbReference>
<dbReference type="Pfam" id="PF26350">
    <property type="entry name" value="DUF8090"/>
    <property type="match status" value="1"/>
</dbReference>
<dbReference type="AlphaFoldDB" id="A0A0R1RYT5"/>
<feature type="domain" description="Helicase C-terminal" evidence="2">
    <location>
        <begin position="418"/>
        <end position="565"/>
    </location>
</feature>
<dbReference type="eggNOG" id="COG3886">
    <property type="taxonomic scope" value="Bacteria"/>
</dbReference>
<dbReference type="PROSITE" id="PS51192">
    <property type="entry name" value="HELICASE_ATP_BIND_1"/>
    <property type="match status" value="1"/>
</dbReference>
<dbReference type="SUPFAM" id="SSF56024">
    <property type="entry name" value="Phospholipase D/nuclease"/>
    <property type="match status" value="1"/>
</dbReference>
<dbReference type="PANTHER" id="PTHR47396">
    <property type="entry name" value="TYPE I RESTRICTION ENZYME ECOKI R PROTEIN"/>
    <property type="match status" value="1"/>
</dbReference>
<name>A0A0R1RYT5_9LACO</name>
<evidence type="ECO:0000259" key="2">
    <source>
        <dbReference type="PROSITE" id="PS51194"/>
    </source>
</evidence>
<dbReference type="InterPro" id="IPR014001">
    <property type="entry name" value="Helicase_ATP-bd"/>
</dbReference>
<dbReference type="SUPFAM" id="SSF52540">
    <property type="entry name" value="P-loop containing nucleoside triphosphate hydrolases"/>
    <property type="match status" value="1"/>
</dbReference>
<proteinExistence type="predicted"/>
<gene>
    <name evidence="3" type="ORF">FC23_GL000382</name>
</gene>
<dbReference type="Pfam" id="PF00271">
    <property type="entry name" value="Helicase_C"/>
    <property type="match status" value="1"/>
</dbReference>
<dbReference type="InterPro" id="IPR027417">
    <property type="entry name" value="P-loop_NTPase"/>
</dbReference>
<dbReference type="InterPro" id="IPR058403">
    <property type="entry name" value="DUF8090"/>
</dbReference>
<dbReference type="GO" id="GO:0016787">
    <property type="term" value="F:hydrolase activity"/>
    <property type="evidence" value="ECO:0007669"/>
    <property type="project" value="InterPro"/>
</dbReference>
<comment type="caution">
    <text evidence="3">The sequence shown here is derived from an EMBL/GenBank/DDBJ whole genome shotgun (WGS) entry which is preliminary data.</text>
</comment>
<evidence type="ECO:0000313" key="4">
    <source>
        <dbReference type="Proteomes" id="UP000051931"/>
    </source>
</evidence>
<feature type="domain" description="Helicase ATP-binding" evidence="1">
    <location>
        <begin position="215"/>
        <end position="367"/>
    </location>
</feature>
<dbReference type="InterPro" id="IPR025202">
    <property type="entry name" value="PLD-like_dom"/>
</dbReference>
<dbReference type="InterPro" id="IPR050742">
    <property type="entry name" value="Helicase_Restrict-Modif_Enz"/>
</dbReference>
<dbReference type="CDD" id="cd09204">
    <property type="entry name" value="PLDc_N_DEXD_b2"/>
    <property type="match status" value="1"/>
</dbReference>
<protein>
    <submittedName>
        <fullName evidence="3">DNA or RNA helicase of superfamily II</fullName>
    </submittedName>
</protein>
<dbReference type="SMART" id="SM00490">
    <property type="entry name" value="HELICc"/>
    <property type="match status" value="1"/>
</dbReference>
<keyword evidence="3" id="KW-0547">Nucleotide-binding</keyword>
<dbReference type="OrthoDB" id="9802848at2"/>
<evidence type="ECO:0000259" key="1">
    <source>
        <dbReference type="PROSITE" id="PS51192"/>
    </source>
</evidence>
<dbReference type="Pfam" id="PF11907">
    <property type="entry name" value="DUF3427"/>
    <property type="match status" value="1"/>
</dbReference>
<dbReference type="Proteomes" id="UP000051931">
    <property type="component" value="Unassembled WGS sequence"/>
</dbReference>
<keyword evidence="4" id="KW-1185">Reference proteome</keyword>
<accession>A0A0R1RYT5</accession>
<dbReference type="PANTHER" id="PTHR47396:SF1">
    <property type="entry name" value="ATP-DEPENDENT HELICASE IRC3-RELATED"/>
    <property type="match status" value="1"/>
</dbReference>